<evidence type="ECO:0000313" key="3">
    <source>
        <dbReference type="Proteomes" id="UP000835052"/>
    </source>
</evidence>
<gene>
    <name evidence="2" type="ORF">CAUJ_LOCUS10727</name>
</gene>
<feature type="compositionally biased region" description="Acidic residues" evidence="1">
    <location>
        <begin position="160"/>
        <end position="171"/>
    </location>
</feature>
<sequence length="328" mass="37891">MPVDSPHPVRHRVLSNQHDWMNKDNNIHPDELSYMKQFMVYKLGYPQECTQMTEQQRDAFLLSEWNRYHRTLPEVSEPPFLLSKTEYSKENKEAISAVEASLDPLNATPPEGFFELDGKKLESSEFIHNIMAGFDAHKMKERRDARGAMSVLERRLLDEAEFEESSDEDGAQYELFKKPEDQDKSMESSFNDSRFLDDHLHLSPPPSPIPKSEAREICELLDGEELYERSRTDQKLAEEGLAMERNRAATEERVGKTTRERKESRKLQNVEEVQNTKGKKKGTFKTAVSKQLGRIKQRGGFLMSLKNKLKTGSRSRNREDRPAGTPLT</sequence>
<evidence type="ECO:0000313" key="2">
    <source>
        <dbReference type="EMBL" id="CAD6194808.1"/>
    </source>
</evidence>
<feature type="compositionally biased region" description="Basic and acidic residues" evidence="1">
    <location>
        <begin position="247"/>
        <end position="269"/>
    </location>
</feature>
<proteinExistence type="predicted"/>
<reference evidence="2" key="1">
    <citation type="submission" date="2020-10" db="EMBL/GenBank/DDBJ databases">
        <authorList>
            <person name="Kikuchi T."/>
        </authorList>
    </citation>
    <scope>NUCLEOTIDE SEQUENCE</scope>
    <source>
        <strain evidence="2">NKZ352</strain>
    </source>
</reference>
<dbReference type="EMBL" id="CAJGYM010000047">
    <property type="protein sequence ID" value="CAD6194808.1"/>
    <property type="molecule type" value="Genomic_DNA"/>
</dbReference>
<feature type="region of interest" description="Disordered" evidence="1">
    <location>
        <begin position="160"/>
        <end position="190"/>
    </location>
</feature>
<organism evidence="2 3">
    <name type="scientific">Caenorhabditis auriculariae</name>
    <dbReference type="NCBI Taxonomy" id="2777116"/>
    <lineage>
        <taxon>Eukaryota</taxon>
        <taxon>Metazoa</taxon>
        <taxon>Ecdysozoa</taxon>
        <taxon>Nematoda</taxon>
        <taxon>Chromadorea</taxon>
        <taxon>Rhabditida</taxon>
        <taxon>Rhabditina</taxon>
        <taxon>Rhabditomorpha</taxon>
        <taxon>Rhabditoidea</taxon>
        <taxon>Rhabditidae</taxon>
        <taxon>Peloderinae</taxon>
        <taxon>Caenorhabditis</taxon>
    </lineage>
</organism>
<evidence type="ECO:0000256" key="1">
    <source>
        <dbReference type="SAM" id="MobiDB-lite"/>
    </source>
</evidence>
<comment type="caution">
    <text evidence="2">The sequence shown here is derived from an EMBL/GenBank/DDBJ whole genome shotgun (WGS) entry which is preliminary data.</text>
</comment>
<protein>
    <submittedName>
        <fullName evidence="2">Uncharacterized protein</fullName>
    </submittedName>
</protein>
<accession>A0A8S1HK05</accession>
<name>A0A8S1HK05_9PELO</name>
<keyword evidence="3" id="KW-1185">Reference proteome</keyword>
<feature type="region of interest" description="Disordered" evidence="1">
    <location>
        <begin position="247"/>
        <end position="328"/>
    </location>
</feature>
<dbReference type="Proteomes" id="UP000835052">
    <property type="component" value="Unassembled WGS sequence"/>
</dbReference>
<feature type="compositionally biased region" description="Basic and acidic residues" evidence="1">
    <location>
        <begin position="175"/>
        <end position="186"/>
    </location>
</feature>
<dbReference type="AlphaFoldDB" id="A0A8S1HK05"/>